<feature type="domain" description="DUF4180" evidence="1">
    <location>
        <begin position="7"/>
        <end position="115"/>
    </location>
</feature>
<evidence type="ECO:0000313" key="3">
    <source>
        <dbReference type="Proteomes" id="UP001060275"/>
    </source>
</evidence>
<accession>A0A9Q4AQF9</accession>
<sequence>MSIEPLNGINVYFVAAQGPSLCSEQDALDLLGETYGTTTDMIVVPVERFAPEFFDLSTRLAGHFFQKLQNYQMRLAILGDISAPLAASKALRDFVGETNRIGHHLFASDRAALAAGLGRKD</sequence>
<evidence type="ECO:0000259" key="1">
    <source>
        <dbReference type="Pfam" id="PF13788"/>
    </source>
</evidence>
<evidence type="ECO:0000313" key="2">
    <source>
        <dbReference type="EMBL" id="MCP8888508.1"/>
    </source>
</evidence>
<keyword evidence="3" id="KW-1185">Reference proteome</keyword>
<dbReference type="AlphaFoldDB" id="A0A9Q4AQF9"/>
<organism evidence="2 3">
    <name type="scientific">Devosia ureilytica</name>
    <dbReference type="NCBI Taxonomy" id="2952754"/>
    <lineage>
        <taxon>Bacteria</taxon>
        <taxon>Pseudomonadati</taxon>
        <taxon>Pseudomonadota</taxon>
        <taxon>Alphaproteobacteria</taxon>
        <taxon>Hyphomicrobiales</taxon>
        <taxon>Devosiaceae</taxon>
        <taxon>Devosia</taxon>
    </lineage>
</organism>
<gene>
    <name evidence="2" type="ORF">NF348_15445</name>
</gene>
<dbReference type="InterPro" id="IPR025438">
    <property type="entry name" value="DUF4180"/>
</dbReference>
<protein>
    <submittedName>
        <fullName evidence="2">DUF4180 domain-containing protein</fullName>
    </submittedName>
</protein>
<proteinExistence type="predicted"/>
<dbReference type="Pfam" id="PF13788">
    <property type="entry name" value="DUF4180"/>
    <property type="match status" value="1"/>
</dbReference>
<dbReference type="Proteomes" id="UP001060275">
    <property type="component" value="Unassembled WGS sequence"/>
</dbReference>
<reference evidence="2" key="1">
    <citation type="submission" date="2022-06" db="EMBL/GenBank/DDBJ databases">
        <title>Devosia sp. XJ19-45 genome assembly.</title>
        <authorList>
            <person name="Li B."/>
            <person name="Cai M."/>
            <person name="Nie G."/>
            <person name="Li W."/>
        </authorList>
    </citation>
    <scope>NUCLEOTIDE SEQUENCE</scope>
    <source>
        <strain evidence="2">XJ19-45</strain>
    </source>
</reference>
<comment type="caution">
    <text evidence="2">The sequence shown here is derived from an EMBL/GenBank/DDBJ whole genome shotgun (WGS) entry which is preliminary data.</text>
</comment>
<dbReference type="RefSeq" id="WP_254675669.1">
    <property type="nucleotide sequence ID" value="NZ_JAMWDU010000006.1"/>
</dbReference>
<name>A0A9Q4AQF9_9HYPH</name>
<dbReference type="EMBL" id="JAMWDU010000006">
    <property type="protein sequence ID" value="MCP8888508.1"/>
    <property type="molecule type" value="Genomic_DNA"/>
</dbReference>